<evidence type="ECO:0000313" key="2">
    <source>
        <dbReference type="Proteomes" id="UP001152795"/>
    </source>
</evidence>
<dbReference type="AlphaFoldDB" id="A0A6S7J621"/>
<sequence>MPWFDLCIAVKNRKLKLTDKLLVTMLFKSLFVLAILALSCSTTVLRVDDDNTFRIKSGQYGYVHHYGFFDNLDLLNFSLTQQPAHFRFTSKNVLQEIATNKCVNTLTPTDRRLILTANCNEGDVWAYNSTAQLLQDLTASALPPYECFSPWANRLPPYDIHILTGLSPCDGWNRIILEADPSPQAKEEVYN</sequence>
<protein>
    <submittedName>
        <fullName evidence="1">Uncharacterized protein</fullName>
    </submittedName>
</protein>
<proteinExistence type="predicted"/>
<organism evidence="1 2">
    <name type="scientific">Paramuricea clavata</name>
    <name type="common">Red gorgonian</name>
    <name type="synonym">Violescent sea-whip</name>
    <dbReference type="NCBI Taxonomy" id="317549"/>
    <lineage>
        <taxon>Eukaryota</taxon>
        <taxon>Metazoa</taxon>
        <taxon>Cnidaria</taxon>
        <taxon>Anthozoa</taxon>
        <taxon>Octocorallia</taxon>
        <taxon>Malacalcyonacea</taxon>
        <taxon>Plexauridae</taxon>
        <taxon>Paramuricea</taxon>
    </lineage>
</organism>
<reference evidence="1" key="1">
    <citation type="submission" date="2020-04" db="EMBL/GenBank/DDBJ databases">
        <authorList>
            <person name="Alioto T."/>
            <person name="Alioto T."/>
            <person name="Gomez Garrido J."/>
        </authorList>
    </citation>
    <scope>NUCLEOTIDE SEQUENCE</scope>
    <source>
        <strain evidence="1">A484AB</strain>
    </source>
</reference>
<dbReference type="Proteomes" id="UP001152795">
    <property type="component" value="Unassembled WGS sequence"/>
</dbReference>
<evidence type="ECO:0000313" key="1">
    <source>
        <dbReference type="EMBL" id="CAB4027485.1"/>
    </source>
</evidence>
<comment type="caution">
    <text evidence="1">The sequence shown here is derived from an EMBL/GenBank/DDBJ whole genome shotgun (WGS) entry which is preliminary data.</text>
</comment>
<dbReference type="EMBL" id="CACRXK020014828">
    <property type="protein sequence ID" value="CAB4027485.1"/>
    <property type="molecule type" value="Genomic_DNA"/>
</dbReference>
<dbReference type="OrthoDB" id="6011008at2759"/>
<name>A0A6S7J621_PARCT</name>
<accession>A0A6S7J621</accession>
<keyword evidence="2" id="KW-1185">Reference proteome</keyword>
<gene>
    <name evidence="1" type="ORF">PACLA_8A039422</name>
</gene>